<dbReference type="EMBL" id="JALJAT010000004">
    <property type="protein sequence ID" value="KAK4470583.1"/>
    <property type="molecule type" value="Genomic_DNA"/>
</dbReference>
<proteinExistence type="predicted"/>
<dbReference type="SUPFAM" id="SSF49785">
    <property type="entry name" value="Galactose-binding domain-like"/>
    <property type="match status" value="1"/>
</dbReference>
<dbReference type="PANTHER" id="PTHR33906">
    <property type="entry name" value="INTRAFLAGELLAR TRANSPORT PROTEIN 25 HOMOLOG"/>
    <property type="match status" value="1"/>
</dbReference>
<dbReference type="Gene3D" id="2.60.120.260">
    <property type="entry name" value="Galactose-binding domain-like"/>
    <property type="match status" value="1"/>
</dbReference>
<dbReference type="AlphaFoldDB" id="A0AAE1ZB07"/>
<reference evidence="1" key="1">
    <citation type="submission" date="2022-04" db="EMBL/GenBank/DDBJ databases">
        <authorList>
            <person name="Xu L."/>
            <person name="Lv Z."/>
        </authorList>
    </citation>
    <scope>NUCLEOTIDE SEQUENCE</scope>
    <source>
        <strain evidence="1">LV_2022a</strain>
    </source>
</reference>
<accession>A0AAE1ZB07</accession>
<protein>
    <recommendedName>
        <fullName evidence="3">Heat shock protein beta-11</fullName>
    </recommendedName>
</protein>
<comment type="caution">
    <text evidence="1">The sequence shown here is derived from an EMBL/GenBank/DDBJ whole genome shotgun (WGS) entry which is preliminary data.</text>
</comment>
<dbReference type="InterPro" id="IPR033558">
    <property type="entry name" value="IFT25"/>
</dbReference>
<name>A0AAE1ZB07_SCHME</name>
<dbReference type="Proteomes" id="UP001292079">
    <property type="component" value="Unassembled WGS sequence"/>
</dbReference>
<dbReference type="GO" id="GO:0042073">
    <property type="term" value="P:intraciliary transport"/>
    <property type="evidence" value="ECO:0007669"/>
    <property type="project" value="InterPro"/>
</dbReference>
<dbReference type="GO" id="GO:0030992">
    <property type="term" value="C:intraciliary transport particle B"/>
    <property type="evidence" value="ECO:0007669"/>
    <property type="project" value="InterPro"/>
</dbReference>
<sequence length="129" mass="14769">MASKAFISLATSYDENYPPENVLDKNEGSFWITTGIFPQILVISLVQPTKIKKVRITSCDIKILRVETSSQTEVDNFVLESEITLPHSDRQLQITELPINNVRLHHLRLNIRSGYNHFVAVYKVLLSEE</sequence>
<reference evidence="1" key="2">
    <citation type="journal article" date="2023" name="Infect Dis Poverty">
        <title>Chromosome-scale genome of the human blood fluke Schistosoma mekongi and its implications for public health.</title>
        <authorList>
            <person name="Zhou M."/>
            <person name="Xu L."/>
            <person name="Xu D."/>
            <person name="Chen W."/>
            <person name="Khan J."/>
            <person name="Hu Y."/>
            <person name="Huang H."/>
            <person name="Wei H."/>
            <person name="Zhang Y."/>
            <person name="Chusongsang P."/>
            <person name="Tanasarnprasert K."/>
            <person name="Hu X."/>
            <person name="Limpanont Y."/>
            <person name="Lv Z."/>
        </authorList>
    </citation>
    <scope>NUCLEOTIDE SEQUENCE</scope>
    <source>
        <strain evidence="1">LV_2022a</strain>
    </source>
</reference>
<dbReference type="InterPro" id="IPR008979">
    <property type="entry name" value="Galactose-bd-like_sf"/>
</dbReference>
<organism evidence="1 2">
    <name type="scientific">Schistosoma mekongi</name>
    <name type="common">Parasitic worm</name>
    <dbReference type="NCBI Taxonomy" id="38744"/>
    <lineage>
        <taxon>Eukaryota</taxon>
        <taxon>Metazoa</taxon>
        <taxon>Spiralia</taxon>
        <taxon>Lophotrochozoa</taxon>
        <taxon>Platyhelminthes</taxon>
        <taxon>Trematoda</taxon>
        <taxon>Digenea</taxon>
        <taxon>Strigeidida</taxon>
        <taxon>Schistosomatoidea</taxon>
        <taxon>Schistosomatidae</taxon>
        <taxon>Schistosoma</taxon>
    </lineage>
</organism>
<gene>
    <name evidence="1" type="ORF">MN116_006124</name>
</gene>
<evidence type="ECO:0000313" key="2">
    <source>
        <dbReference type="Proteomes" id="UP001292079"/>
    </source>
</evidence>
<dbReference type="PANTHER" id="PTHR33906:SF1">
    <property type="entry name" value="INTRAFLAGELLAR TRANSPORT PROTEIN 25 HOMOLOG"/>
    <property type="match status" value="1"/>
</dbReference>
<dbReference type="GO" id="GO:0005929">
    <property type="term" value="C:cilium"/>
    <property type="evidence" value="ECO:0007669"/>
    <property type="project" value="TreeGrafter"/>
</dbReference>
<evidence type="ECO:0008006" key="3">
    <source>
        <dbReference type="Google" id="ProtNLM"/>
    </source>
</evidence>
<evidence type="ECO:0000313" key="1">
    <source>
        <dbReference type="EMBL" id="KAK4470583.1"/>
    </source>
</evidence>
<keyword evidence="2" id="KW-1185">Reference proteome</keyword>